<dbReference type="EMBL" id="SWJE01000006">
    <property type="protein sequence ID" value="TKC88817.1"/>
    <property type="molecule type" value="Genomic_DNA"/>
</dbReference>
<reference evidence="1 2" key="1">
    <citation type="submission" date="2019-04" db="EMBL/GenBank/DDBJ databases">
        <title>Trinickia sp. 7GSK02, isolated from subtropical forest soil.</title>
        <authorList>
            <person name="Gao Z.-H."/>
            <person name="Qiu L.-H."/>
        </authorList>
    </citation>
    <scope>NUCLEOTIDE SEQUENCE [LARGE SCALE GENOMIC DNA]</scope>
    <source>
        <strain evidence="1 2">7GSK02</strain>
    </source>
</reference>
<comment type="caution">
    <text evidence="1">The sequence shown here is derived from an EMBL/GenBank/DDBJ whole genome shotgun (WGS) entry which is preliminary data.</text>
</comment>
<dbReference type="RefSeq" id="WP_136895337.1">
    <property type="nucleotide sequence ID" value="NZ_SWJE01000006.1"/>
</dbReference>
<dbReference type="AlphaFoldDB" id="A0A4U1I6C1"/>
<name>A0A4U1I6C1_9BURK</name>
<evidence type="ECO:0000313" key="2">
    <source>
        <dbReference type="Proteomes" id="UP000305539"/>
    </source>
</evidence>
<protein>
    <submittedName>
        <fullName evidence="1">Uncharacterized protein</fullName>
    </submittedName>
</protein>
<organism evidence="1 2">
    <name type="scientific">Trinickia terrae</name>
    <dbReference type="NCBI Taxonomy" id="2571161"/>
    <lineage>
        <taxon>Bacteria</taxon>
        <taxon>Pseudomonadati</taxon>
        <taxon>Pseudomonadota</taxon>
        <taxon>Betaproteobacteria</taxon>
        <taxon>Burkholderiales</taxon>
        <taxon>Burkholderiaceae</taxon>
        <taxon>Trinickia</taxon>
    </lineage>
</organism>
<sequence>MSKPVFNGGLRLANNRAPRETFQIAFEMERELACRYHVSLPARHANKTKANGHRIGDASSRIAKLPGFAVKQTPAPFQSRRMKIAGNPYKTPQKK</sequence>
<keyword evidence="2" id="KW-1185">Reference proteome</keyword>
<proteinExistence type="predicted"/>
<accession>A0A4U1I6C1</accession>
<gene>
    <name evidence="1" type="ORF">FAZ69_13835</name>
</gene>
<dbReference type="Proteomes" id="UP000305539">
    <property type="component" value="Unassembled WGS sequence"/>
</dbReference>
<evidence type="ECO:0000313" key="1">
    <source>
        <dbReference type="EMBL" id="TKC88817.1"/>
    </source>
</evidence>